<dbReference type="Gene3D" id="3.10.50.40">
    <property type="match status" value="1"/>
</dbReference>
<organism evidence="7">
    <name type="scientific">Micromonas pusilla</name>
    <name type="common">Picoplanktonic green alga</name>
    <name type="synonym">Chromulina pusilla</name>
    <dbReference type="NCBI Taxonomy" id="38833"/>
    <lineage>
        <taxon>Eukaryota</taxon>
        <taxon>Viridiplantae</taxon>
        <taxon>Chlorophyta</taxon>
        <taxon>Mamiellophyceae</taxon>
        <taxon>Mamiellales</taxon>
        <taxon>Mamiellaceae</taxon>
        <taxon>Micromonas</taxon>
    </lineage>
</organism>
<feature type="domain" description="PPIase FKBP-type" evidence="6">
    <location>
        <begin position="45"/>
        <end position="133"/>
    </location>
</feature>
<dbReference type="AlphaFoldDB" id="A0A7S0PQ82"/>
<dbReference type="InterPro" id="IPR001179">
    <property type="entry name" value="PPIase_FKBP_dom"/>
</dbReference>
<dbReference type="InterPro" id="IPR046357">
    <property type="entry name" value="PPIase_dom_sf"/>
</dbReference>
<keyword evidence="3 5" id="KW-0697">Rotamase</keyword>
<evidence type="ECO:0000256" key="3">
    <source>
        <dbReference type="ARBA" id="ARBA00023110"/>
    </source>
</evidence>
<dbReference type="PANTHER" id="PTHR10516">
    <property type="entry name" value="PEPTIDYL-PROLYL CIS-TRANS ISOMERASE"/>
    <property type="match status" value="1"/>
</dbReference>
<dbReference type="EC" id="5.2.1.8" evidence="2 5"/>
<sequence length="152" mass="16572">MHSRARATRHGARPSSLTLNLLTMPPTLELQIERAGDGKNYPKKGDNVSVHYTMRLSSGREVDNSYKRKTPFRFRVASGQVVKGWDQAVTQLSVGEKATTTFPANLAFGRTGLPGLIPPNQDLNVTLELVSIETDADVEAMLTGDDSFAVAE</sequence>
<evidence type="ECO:0000256" key="1">
    <source>
        <dbReference type="ARBA" id="ARBA00000971"/>
    </source>
</evidence>
<dbReference type="Pfam" id="PF00254">
    <property type="entry name" value="FKBP_C"/>
    <property type="match status" value="1"/>
</dbReference>
<name>A0A7S0PQ82_MICPS</name>
<dbReference type="GO" id="GO:0003755">
    <property type="term" value="F:peptidyl-prolyl cis-trans isomerase activity"/>
    <property type="evidence" value="ECO:0007669"/>
    <property type="project" value="UniProtKB-KW"/>
</dbReference>
<evidence type="ECO:0000256" key="5">
    <source>
        <dbReference type="PROSITE-ProRule" id="PRU00277"/>
    </source>
</evidence>
<protein>
    <recommendedName>
        <fullName evidence="2 5">peptidylprolyl isomerase</fullName>
        <ecNumber evidence="2 5">5.2.1.8</ecNumber>
    </recommendedName>
</protein>
<proteinExistence type="predicted"/>
<evidence type="ECO:0000256" key="2">
    <source>
        <dbReference type="ARBA" id="ARBA00013194"/>
    </source>
</evidence>
<dbReference type="EMBL" id="HBEV01005767">
    <property type="protein sequence ID" value="CAD8584177.1"/>
    <property type="molecule type" value="Transcribed_RNA"/>
</dbReference>
<accession>A0A7S0PQ82</accession>
<dbReference type="GO" id="GO:0005737">
    <property type="term" value="C:cytoplasm"/>
    <property type="evidence" value="ECO:0007669"/>
    <property type="project" value="TreeGrafter"/>
</dbReference>
<dbReference type="SUPFAM" id="SSF54534">
    <property type="entry name" value="FKBP-like"/>
    <property type="match status" value="1"/>
</dbReference>
<reference evidence="7" key="1">
    <citation type="submission" date="2021-01" db="EMBL/GenBank/DDBJ databases">
        <authorList>
            <person name="Corre E."/>
            <person name="Pelletier E."/>
            <person name="Niang G."/>
            <person name="Scheremetjew M."/>
            <person name="Finn R."/>
            <person name="Kale V."/>
            <person name="Holt S."/>
            <person name="Cochrane G."/>
            <person name="Meng A."/>
            <person name="Brown T."/>
            <person name="Cohen L."/>
        </authorList>
    </citation>
    <scope>NUCLEOTIDE SEQUENCE</scope>
    <source>
        <strain evidence="7">CCMP494</strain>
    </source>
</reference>
<dbReference type="InterPro" id="IPR050689">
    <property type="entry name" value="FKBP-type_PPIase"/>
</dbReference>
<evidence type="ECO:0000313" key="7">
    <source>
        <dbReference type="EMBL" id="CAD8584177.1"/>
    </source>
</evidence>
<keyword evidence="4 5" id="KW-0413">Isomerase</keyword>
<evidence type="ECO:0000259" key="6">
    <source>
        <dbReference type="PROSITE" id="PS50059"/>
    </source>
</evidence>
<evidence type="ECO:0000256" key="4">
    <source>
        <dbReference type="ARBA" id="ARBA00023235"/>
    </source>
</evidence>
<dbReference type="PANTHER" id="PTHR10516:SF443">
    <property type="entry name" value="FK506-BINDING PROTEIN 59-RELATED"/>
    <property type="match status" value="1"/>
</dbReference>
<dbReference type="PROSITE" id="PS50059">
    <property type="entry name" value="FKBP_PPIASE"/>
    <property type="match status" value="1"/>
</dbReference>
<gene>
    <name evidence="7" type="ORF">MSP1404_LOCUS4396</name>
</gene>
<comment type="catalytic activity">
    <reaction evidence="1 5">
        <text>[protein]-peptidylproline (omega=180) = [protein]-peptidylproline (omega=0)</text>
        <dbReference type="Rhea" id="RHEA:16237"/>
        <dbReference type="Rhea" id="RHEA-COMP:10747"/>
        <dbReference type="Rhea" id="RHEA-COMP:10748"/>
        <dbReference type="ChEBI" id="CHEBI:83833"/>
        <dbReference type="ChEBI" id="CHEBI:83834"/>
        <dbReference type="EC" id="5.2.1.8"/>
    </reaction>
</comment>